<evidence type="ECO:0000256" key="3">
    <source>
        <dbReference type="ARBA" id="ARBA00022989"/>
    </source>
</evidence>
<dbReference type="GO" id="GO:0022857">
    <property type="term" value="F:transmembrane transporter activity"/>
    <property type="evidence" value="ECO:0007669"/>
    <property type="project" value="InterPro"/>
</dbReference>
<feature type="compositionally biased region" description="Basic and acidic residues" evidence="5">
    <location>
        <begin position="8"/>
        <end position="17"/>
    </location>
</feature>
<evidence type="ECO:0000256" key="1">
    <source>
        <dbReference type="ARBA" id="ARBA00004141"/>
    </source>
</evidence>
<keyword evidence="4 6" id="KW-0472">Membrane</keyword>
<evidence type="ECO:0000313" key="7">
    <source>
        <dbReference type="EMBL" id="EGG21193.1"/>
    </source>
</evidence>
<dbReference type="PROSITE" id="PS00216">
    <property type="entry name" value="SUGAR_TRANSPORT_1"/>
    <property type="match status" value="1"/>
</dbReference>
<dbReference type="Pfam" id="PF00083">
    <property type="entry name" value="Sugar_tr"/>
    <property type="match status" value="2"/>
</dbReference>
<feature type="transmembrane region" description="Helical" evidence="6">
    <location>
        <begin position="327"/>
        <end position="347"/>
    </location>
</feature>
<dbReference type="InterPro" id="IPR005828">
    <property type="entry name" value="MFS_sugar_transport-like"/>
</dbReference>
<evidence type="ECO:0000256" key="2">
    <source>
        <dbReference type="ARBA" id="ARBA00022692"/>
    </source>
</evidence>
<reference evidence="8" key="1">
    <citation type="journal article" date="2011" name="Genome Res.">
        <title>Phylogeny-wide analysis of social amoeba genomes highlights ancient origins for complex intercellular communication.</title>
        <authorList>
            <person name="Heidel A.J."/>
            <person name="Lawal H.M."/>
            <person name="Felder M."/>
            <person name="Schilde C."/>
            <person name="Helps N.R."/>
            <person name="Tunggal B."/>
            <person name="Rivero F."/>
            <person name="John U."/>
            <person name="Schleicher M."/>
            <person name="Eichinger L."/>
            <person name="Platzer M."/>
            <person name="Noegel A.A."/>
            <person name="Schaap P."/>
            <person name="Gloeckner G."/>
        </authorList>
    </citation>
    <scope>NUCLEOTIDE SEQUENCE [LARGE SCALE GENOMIC DNA]</scope>
    <source>
        <strain evidence="8">SH3</strain>
    </source>
</reference>
<dbReference type="GeneID" id="14874085"/>
<dbReference type="InterPro" id="IPR005829">
    <property type="entry name" value="Sugar_transporter_CS"/>
</dbReference>
<dbReference type="Proteomes" id="UP000007797">
    <property type="component" value="Unassembled WGS sequence"/>
</dbReference>
<proteinExistence type="predicted"/>
<name>F4PQM6_CACFS</name>
<feature type="transmembrane region" description="Helical" evidence="6">
    <location>
        <begin position="158"/>
        <end position="179"/>
    </location>
</feature>
<evidence type="ECO:0000313" key="8">
    <source>
        <dbReference type="Proteomes" id="UP000007797"/>
    </source>
</evidence>
<dbReference type="OrthoDB" id="433512at2759"/>
<keyword evidence="2 6" id="KW-0812">Transmembrane</keyword>
<dbReference type="CDD" id="cd17364">
    <property type="entry name" value="MFS_PhT"/>
    <property type="match status" value="1"/>
</dbReference>
<dbReference type="KEGG" id="dfa:DFA_01068"/>
<dbReference type="EMBL" id="GL883010">
    <property type="protein sequence ID" value="EGG21193.1"/>
    <property type="molecule type" value="Genomic_DNA"/>
</dbReference>
<feature type="transmembrane region" description="Helical" evidence="6">
    <location>
        <begin position="252"/>
        <end position="272"/>
    </location>
</feature>
<feature type="region of interest" description="Disordered" evidence="5">
    <location>
        <begin position="1"/>
        <end position="27"/>
    </location>
</feature>
<feature type="transmembrane region" description="Helical" evidence="6">
    <location>
        <begin position="186"/>
        <end position="206"/>
    </location>
</feature>
<dbReference type="InterPro" id="IPR036259">
    <property type="entry name" value="MFS_trans_sf"/>
</dbReference>
<organism evidence="7 8">
    <name type="scientific">Cavenderia fasciculata</name>
    <name type="common">Slime mold</name>
    <name type="synonym">Dictyostelium fasciculatum</name>
    <dbReference type="NCBI Taxonomy" id="261658"/>
    <lineage>
        <taxon>Eukaryota</taxon>
        <taxon>Amoebozoa</taxon>
        <taxon>Evosea</taxon>
        <taxon>Eumycetozoa</taxon>
        <taxon>Dictyostelia</taxon>
        <taxon>Acytosteliales</taxon>
        <taxon>Cavenderiaceae</taxon>
        <taxon>Cavenderia</taxon>
    </lineage>
</organism>
<evidence type="ECO:0000256" key="4">
    <source>
        <dbReference type="ARBA" id="ARBA00023136"/>
    </source>
</evidence>
<feature type="transmembrane region" description="Helical" evidence="6">
    <location>
        <begin position="292"/>
        <end position="315"/>
    </location>
</feature>
<dbReference type="Gene3D" id="1.20.1250.20">
    <property type="entry name" value="MFS general substrate transporter like domains"/>
    <property type="match status" value="2"/>
</dbReference>
<keyword evidence="8" id="KW-1185">Reference proteome</keyword>
<feature type="transmembrane region" description="Helical" evidence="6">
    <location>
        <begin position="388"/>
        <end position="408"/>
    </location>
</feature>
<dbReference type="PANTHER" id="PTHR24064">
    <property type="entry name" value="SOLUTE CARRIER FAMILY 22 MEMBER"/>
    <property type="match status" value="1"/>
</dbReference>
<dbReference type="SUPFAM" id="SSF103473">
    <property type="entry name" value="MFS general substrate transporter"/>
    <property type="match status" value="1"/>
</dbReference>
<protein>
    <submittedName>
        <fullName evidence="7">Major facilitator superfamily protein</fullName>
    </submittedName>
</protein>
<evidence type="ECO:0000256" key="6">
    <source>
        <dbReference type="SAM" id="Phobius"/>
    </source>
</evidence>
<evidence type="ECO:0000256" key="5">
    <source>
        <dbReference type="SAM" id="MobiDB-lite"/>
    </source>
</evidence>
<gene>
    <name evidence="7" type="ORF">DFA_01068</name>
</gene>
<dbReference type="AlphaFoldDB" id="F4PQM6"/>
<comment type="subcellular location">
    <subcellularLocation>
        <location evidence="1">Membrane</location>
        <topology evidence="1">Multi-pass membrane protein</topology>
    </subcellularLocation>
</comment>
<feature type="transmembrane region" description="Helical" evidence="6">
    <location>
        <begin position="123"/>
        <end position="146"/>
    </location>
</feature>
<feature type="transmembrane region" description="Helical" evidence="6">
    <location>
        <begin position="212"/>
        <end position="231"/>
    </location>
</feature>
<sequence length="521" mass="56595">MNNEEDNEKSLLTRSEEHDDDVITDINLNTPSVTLTYSLTEEGDQDNNNGDISGAPLSPLNISSITSSSSSHHSKQHKGNSYVKLTNHDSLLSSPIISDSHSSSSSSFFQKQISFLTRVQRTLVAGTGFLCDAYDLFVINLVIVILETLYGDFKSSKSVVSTAALWGAVTGQLVFGFVADRVGRRTGFIITLSFIIVGAFGSILSFNVSDGFNIFIMLALWRALLGFGIGGEYPLSATISSETCEDYHWRTLVGTAGGWFIFDITFYANGLFNATIVSVLNFDNAATPYDKILNTVTISIYLALLGLPGYFVGVFLIDRIGRRTLQLAGFFCLGLTYLIMGITFQWIVKIKWLFIILYGLTFFFSNAGPNTTTFVLPSESFPTRIRATCHGFSAACGKIGAVVGGAAISPFFEAYGLGNTLIVCAGLALSGMVLTYFFVKETMGIEMQEDIEMTPIPPSSSAEDLTLPSSSLTTDQLVKNYSTSDISTQGNKSLSNSLDSDIINLTTKEMEKEKPAAIMNL</sequence>
<keyword evidence="3 6" id="KW-1133">Transmembrane helix</keyword>
<feature type="transmembrane region" description="Helical" evidence="6">
    <location>
        <begin position="353"/>
        <end position="376"/>
    </location>
</feature>
<dbReference type="RefSeq" id="XP_004359043.1">
    <property type="nucleotide sequence ID" value="XM_004358986.1"/>
</dbReference>
<accession>F4PQM6</accession>
<dbReference type="STRING" id="1054147.F4PQM6"/>
<dbReference type="GO" id="GO:0016020">
    <property type="term" value="C:membrane"/>
    <property type="evidence" value="ECO:0007669"/>
    <property type="project" value="UniProtKB-SubCell"/>
</dbReference>
<feature type="transmembrane region" description="Helical" evidence="6">
    <location>
        <begin position="420"/>
        <end position="439"/>
    </location>
</feature>